<gene>
    <name evidence="7" type="ORF">KE626_17050</name>
</gene>
<dbReference type="InterPro" id="IPR013324">
    <property type="entry name" value="RNA_pol_sigma_r3/r4-like"/>
</dbReference>
<dbReference type="InterPro" id="IPR036388">
    <property type="entry name" value="WH-like_DNA-bd_sf"/>
</dbReference>
<feature type="domain" description="RNA polymerase sigma-70 region 2" evidence="5">
    <location>
        <begin position="28"/>
        <end position="92"/>
    </location>
</feature>
<comment type="caution">
    <text evidence="7">The sequence shown here is derived from an EMBL/GenBank/DDBJ whole genome shotgun (WGS) entry which is preliminary data.</text>
</comment>
<evidence type="ECO:0000259" key="6">
    <source>
        <dbReference type="Pfam" id="PF08281"/>
    </source>
</evidence>
<evidence type="ECO:0000259" key="5">
    <source>
        <dbReference type="Pfam" id="PF04542"/>
    </source>
</evidence>
<dbReference type="NCBIfam" id="TIGR02985">
    <property type="entry name" value="Sig70_bacteroi1"/>
    <property type="match status" value="1"/>
</dbReference>
<evidence type="ECO:0000256" key="2">
    <source>
        <dbReference type="ARBA" id="ARBA00023015"/>
    </source>
</evidence>
<dbReference type="Pfam" id="PF08281">
    <property type="entry name" value="Sigma70_r4_2"/>
    <property type="match status" value="1"/>
</dbReference>
<proteinExistence type="inferred from homology"/>
<organism evidence="7 8">
    <name type="scientific">Chitinophaga hostae</name>
    <dbReference type="NCBI Taxonomy" id="2831022"/>
    <lineage>
        <taxon>Bacteria</taxon>
        <taxon>Pseudomonadati</taxon>
        <taxon>Bacteroidota</taxon>
        <taxon>Chitinophagia</taxon>
        <taxon>Chitinophagales</taxon>
        <taxon>Chitinophagaceae</taxon>
        <taxon>Chitinophaga</taxon>
    </lineage>
</organism>
<dbReference type="Pfam" id="PF04542">
    <property type="entry name" value="Sigma70_r2"/>
    <property type="match status" value="1"/>
</dbReference>
<evidence type="ECO:0000256" key="1">
    <source>
        <dbReference type="ARBA" id="ARBA00010641"/>
    </source>
</evidence>
<dbReference type="Gene3D" id="1.10.1740.10">
    <property type="match status" value="1"/>
</dbReference>
<keyword evidence="3" id="KW-0731">Sigma factor</keyword>
<dbReference type="Proteomes" id="UP000676386">
    <property type="component" value="Unassembled WGS sequence"/>
</dbReference>
<evidence type="ECO:0000313" key="7">
    <source>
        <dbReference type="EMBL" id="MBS0029032.1"/>
    </source>
</evidence>
<comment type="similarity">
    <text evidence="1">Belongs to the sigma-70 factor family. ECF subfamily.</text>
</comment>
<dbReference type="InterPro" id="IPR039425">
    <property type="entry name" value="RNA_pol_sigma-70-like"/>
</dbReference>
<keyword evidence="4" id="KW-0804">Transcription</keyword>
<reference evidence="7 8" key="1">
    <citation type="submission" date="2021-04" db="EMBL/GenBank/DDBJ databases">
        <title>Chitinophaga sp. nov., isolated from the rhizosphere soil.</title>
        <authorList>
            <person name="He S."/>
        </authorList>
    </citation>
    <scope>NUCLEOTIDE SEQUENCE [LARGE SCALE GENOMIC DNA]</scope>
    <source>
        <strain evidence="7 8">2R12</strain>
    </source>
</reference>
<keyword evidence="2" id="KW-0805">Transcription regulation</keyword>
<feature type="domain" description="RNA polymerase sigma factor 70 region 4 type 2" evidence="6">
    <location>
        <begin position="124"/>
        <end position="172"/>
    </location>
</feature>
<dbReference type="InterPro" id="IPR013249">
    <property type="entry name" value="RNA_pol_sigma70_r4_t2"/>
</dbReference>
<dbReference type="InterPro" id="IPR013325">
    <property type="entry name" value="RNA_pol_sigma_r2"/>
</dbReference>
<protein>
    <submittedName>
        <fullName evidence="7">RNA polymerase sigma-70 factor</fullName>
    </submittedName>
</protein>
<dbReference type="CDD" id="cd06171">
    <property type="entry name" value="Sigma70_r4"/>
    <property type="match status" value="1"/>
</dbReference>
<evidence type="ECO:0000313" key="8">
    <source>
        <dbReference type="Proteomes" id="UP000676386"/>
    </source>
</evidence>
<dbReference type="SUPFAM" id="SSF88659">
    <property type="entry name" value="Sigma3 and sigma4 domains of RNA polymerase sigma factors"/>
    <property type="match status" value="1"/>
</dbReference>
<dbReference type="InterPro" id="IPR014327">
    <property type="entry name" value="RNA_pol_sigma70_bacteroid"/>
</dbReference>
<name>A0ABS5J1D3_9BACT</name>
<dbReference type="EMBL" id="JAGTXB010000007">
    <property type="protein sequence ID" value="MBS0029032.1"/>
    <property type="molecule type" value="Genomic_DNA"/>
</dbReference>
<sequence>MSRGALPLSDEELIVLMADDNEAAFTALYNRYWELLLGMAFNRLKDLPAAEDIVHDVFAGIWRNRKNLAAESLKNYLAAAVKYMTIAYFRKREYGEQYREAVTRLDPQEPGMENVVHYRHMLQLVNEEIDKLPEKCRIVFRYSRQSGMSSREIAAQLGISHKTVDNQLHKAITLLRHKMKHLIHSCFTFLF</sequence>
<dbReference type="SUPFAM" id="SSF88946">
    <property type="entry name" value="Sigma2 domain of RNA polymerase sigma factors"/>
    <property type="match status" value="1"/>
</dbReference>
<dbReference type="InterPro" id="IPR007627">
    <property type="entry name" value="RNA_pol_sigma70_r2"/>
</dbReference>
<evidence type="ECO:0000256" key="3">
    <source>
        <dbReference type="ARBA" id="ARBA00023082"/>
    </source>
</evidence>
<evidence type="ECO:0000256" key="4">
    <source>
        <dbReference type="ARBA" id="ARBA00023163"/>
    </source>
</evidence>
<dbReference type="InterPro" id="IPR014284">
    <property type="entry name" value="RNA_pol_sigma-70_dom"/>
</dbReference>
<dbReference type="RefSeq" id="WP_211974126.1">
    <property type="nucleotide sequence ID" value="NZ_CBFHAM010000024.1"/>
</dbReference>
<dbReference type="PANTHER" id="PTHR43133:SF46">
    <property type="entry name" value="RNA POLYMERASE SIGMA-70 FACTOR ECF SUBFAMILY"/>
    <property type="match status" value="1"/>
</dbReference>
<dbReference type="PANTHER" id="PTHR43133">
    <property type="entry name" value="RNA POLYMERASE ECF-TYPE SIGMA FACTO"/>
    <property type="match status" value="1"/>
</dbReference>
<keyword evidence="8" id="KW-1185">Reference proteome</keyword>
<dbReference type="Gene3D" id="1.10.10.10">
    <property type="entry name" value="Winged helix-like DNA-binding domain superfamily/Winged helix DNA-binding domain"/>
    <property type="match status" value="1"/>
</dbReference>
<accession>A0ABS5J1D3</accession>
<dbReference type="NCBIfam" id="TIGR02937">
    <property type="entry name" value="sigma70-ECF"/>
    <property type="match status" value="1"/>
</dbReference>